<evidence type="ECO:0000313" key="1">
    <source>
        <dbReference type="EMBL" id="GEP83844.1"/>
    </source>
</evidence>
<proteinExistence type="predicted"/>
<dbReference type="EMBL" id="BKAR01000003">
    <property type="protein sequence ID" value="GEP83844.1"/>
    <property type="molecule type" value="Genomic_DNA"/>
</dbReference>
<gene>
    <name evidence="1" type="ORF">SPI02_04290</name>
</gene>
<name>A0A512QK64_9STAP</name>
<dbReference type="AlphaFoldDB" id="A0A512QK64"/>
<sequence length="74" mass="9003">MTREITDYKYGNMNTIISPPLLDTYHWSEYLKRKIKSVNHPRFDVFEHDFRVGTMNTNINFNSLQLLSFYKKKR</sequence>
<protein>
    <submittedName>
        <fullName evidence="1">Uncharacterized protein</fullName>
    </submittedName>
</protein>
<dbReference type="Proteomes" id="UP000321736">
    <property type="component" value="Unassembled WGS sequence"/>
</dbReference>
<evidence type="ECO:0000313" key="2">
    <source>
        <dbReference type="Proteomes" id="UP000321736"/>
    </source>
</evidence>
<keyword evidence="2" id="KW-1185">Reference proteome</keyword>
<comment type="caution">
    <text evidence="1">The sequence shown here is derived from an EMBL/GenBank/DDBJ whole genome shotgun (WGS) entry which is preliminary data.</text>
</comment>
<organism evidence="1 2">
    <name type="scientific">Staphylococcus piscifermentans</name>
    <dbReference type="NCBI Taxonomy" id="70258"/>
    <lineage>
        <taxon>Bacteria</taxon>
        <taxon>Bacillati</taxon>
        <taxon>Bacillota</taxon>
        <taxon>Bacilli</taxon>
        <taxon>Bacillales</taxon>
        <taxon>Staphylococcaceae</taxon>
        <taxon>Staphylococcus</taxon>
    </lineage>
</organism>
<reference evidence="1 2" key="1">
    <citation type="submission" date="2019-07" db="EMBL/GenBank/DDBJ databases">
        <title>Whole genome shotgun sequence of Staphylococcus piscifermentans NBRC 109625.</title>
        <authorList>
            <person name="Hosoyama A."/>
            <person name="Uohara A."/>
            <person name="Ohji S."/>
            <person name="Ichikawa N."/>
        </authorList>
    </citation>
    <scope>NUCLEOTIDE SEQUENCE [LARGE SCALE GENOMIC DNA]</scope>
    <source>
        <strain evidence="1 2">NBRC 109625</strain>
    </source>
</reference>
<accession>A0A512QK64</accession>